<proteinExistence type="predicted"/>
<sequence length="38" mass="4018">MCLICTCPLPSSTRPFGNSLASGSIETPKLSEFGQEQS</sequence>
<evidence type="ECO:0000313" key="3">
    <source>
        <dbReference type="Proteomes" id="UP000290289"/>
    </source>
</evidence>
<reference evidence="2 3" key="1">
    <citation type="submission" date="2018-10" db="EMBL/GenBank/DDBJ databases">
        <title>A high-quality apple genome assembly.</title>
        <authorList>
            <person name="Hu J."/>
        </authorList>
    </citation>
    <scope>NUCLEOTIDE SEQUENCE [LARGE SCALE GENOMIC DNA]</scope>
    <source>
        <strain evidence="3">cv. HFTH1</strain>
        <tissue evidence="2">Young leaf</tissue>
    </source>
</reference>
<keyword evidence="3" id="KW-1185">Reference proteome</keyword>
<gene>
    <name evidence="2" type="ORF">DVH24_033924</name>
</gene>
<name>A0A498KNZ8_MALDO</name>
<evidence type="ECO:0000256" key="1">
    <source>
        <dbReference type="SAM" id="MobiDB-lite"/>
    </source>
</evidence>
<dbReference type="AlphaFoldDB" id="A0A498KNZ8"/>
<comment type="caution">
    <text evidence="2">The sequence shown here is derived from an EMBL/GenBank/DDBJ whole genome shotgun (WGS) entry which is preliminary data.</text>
</comment>
<feature type="region of interest" description="Disordered" evidence="1">
    <location>
        <begin position="12"/>
        <end position="38"/>
    </location>
</feature>
<organism evidence="2 3">
    <name type="scientific">Malus domestica</name>
    <name type="common">Apple</name>
    <name type="synonym">Pyrus malus</name>
    <dbReference type="NCBI Taxonomy" id="3750"/>
    <lineage>
        <taxon>Eukaryota</taxon>
        <taxon>Viridiplantae</taxon>
        <taxon>Streptophyta</taxon>
        <taxon>Embryophyta</taxon>
        <taxon>Tracheophyta</taxon>
        <taxon>Spermatophyta</taxon>
        <taxon>Magnoliopsida</taxon>
        <taxon>eudicotyledons</taxon>
        <taxon>Gunneridae</taxon>
        <taxon>Pentapetalae</taxon>
        <taxon>rosids</taxon>
        <taxon>fabids</taxon>
        <taxon>Rosales</taxon>
        <taxon>Rosaceae</taxon>
        <taxon>Amygdaloideae</taxon>
        <taxon>Maleae</taxon>
        <taxon>Malus</taxon>
    </lineage>
</organism>
<protein>
    <submittedName>
        <fullName evidence="2">Uncharacterized protein</fullName>
    </submittedName>
</protein>
<feature type="compositionally biased region" description="Polar residues" evidence="1">
    <location>
        <begin position="12"/>
        <end position="25"/>
    </location>
</feature>
<accession>A0A498KNZ8</accession>
<dbReference type="EMBL" id="RDQH01000327">
    <property type="protein sequence ID" value="RXI09307.1"/>
    <property type="molecule type" value="Genomic_DNA"/>
</dbReference>
<dbReference type="Proteomes" id="UP000290289">
    <property type="component" value="Chromosome 1"/>
</dbReference>
<evidence type="ECO:0000313" key="2">
    <source>
        <dbReference type="EMBL" id="RXI09307.1"/>
    </source>
</evidence>